<dbReference type="AlphaFoldDB" id="A0A421BKF9"/>
<feature type="compositionally biased region" description="Basic residues" evidence="1">
    <location>
        <begin position="11"/>
        <end position="21"/>
    </location>
</feature>
<name>A0A421BKF9_9RHOB</name>
<evidence type="ECO:0000313" key="3">
    <source>
        <dbReference type="Proteomes" id="UP000279673"/>
    </source>
</evidence>
<dbReference type="EMBL" id="RCHI01000018">
    <property type="protein sequence ID" value="RLL62901.1"/>
    <property type="molecule type" value="Genomic_DNA"/>
</dbReference>
<dbReference type="RefSeq" id="WP_121534608.1">
    <property type="nucleotide sequence ID" value="NZ_RCHI01000018.1"/>
</dbReference>
<dbReference type="Proteomes" id="UP000279673">
    <property type="component" value="Unassembled WGS sequence"/>
</dbReference>
<organism evidence="2 3">
    <name type="scientific">Paenirhodobacter hankyongi</name>
    <dbReference type="NCBI Taxonomy" id="2294033"/>
    <lineage>
        <taxon>Bacteria</taxon>
        <taxon>Pseudomonadati</taxon>
        <taxon>Pseudomonadota</taxon>
        <taxon>Alphaproteobacteria</taxon>
        <taxon>Rhodobacterales</taxon>
        <taxon>Rhodobacter group</taxon>
        <taxon>Paenirhodobacter</taxon>
    </lineage>
</organism>
<keyword evidence="3" id="KW-1185">Reference proteome</keyword>
<proteinExistence type="predicted"/>
<reference evidence="2 3" key="1">
    <citation type="submission" date="2018-10" db="EMBL/GenBank/DDBJ databases">
        <title>Rhodobacter sp . BO-81.</title>
        <authorList>
            <person name="Im W.T."/>
        </authorList>
    </citation>
    <scope>NUCLEOTIDE SEQUENCE [LARGE SCALE GENOMIC DNA]</scope>
    <source>
        <strain evidence="2 3">BO-81</strain>
    </source>
</reference>
<comment type="caution">
    <text evidence="2">The sequence shown here is derived from an EMBL/GenBank/DDBJ whole genome shotgun (WGS) entry which is preliminary data.</text>
</comment>
<feature type="compositionally biased region" description="Low complexity" evidence="1">
    <location>
        <begin position="43"/>
        <end position="55"/>
    </location>
</feature>
<feature type="region of interest" description="Disordered" evidence="1">
    <location>
        <begin position="1"/>
        <end position="56"/>
    </location>
</feature>
<protein>
    <submittedName>
        <fullName evidence="2">DUF3363 domain-containing protein</fullName>
    </submittedName>
</protein>
<gene>
    <name evidence="2" type="ORF">DYS74_15620</name>
</gene>
<dbReference type="Pfam" id="PF11843">
    <property type="entry name" value="DUF3363"/>
    <property type="match status" value="2"/>
</dbReference>
<evidence type="ECO:0000256" key="1">
    <source>
        <dbReference type="SAM" id="MobiDB-lite"/>
    </source>
</evidence>
<dbReference type="InterPro" id="IPR021795">
    <property type="entry name" value="DUF3363"/>
</dbReference>
<feature type="compositionally biased region" description="Basic and acidic residues" evidence="1">
    <location>
        <begin position="1"/>
        <end position="10"/>
    </location>
</feature>
<accession>A0A421BKF9</accession>
<sequence length="588" mass="64945">MSDREREFRIRPGKPRARSAPRSKSFVSQVLRAAQKSGHGTPSRSSSAHSASTFGRGHGRFGRARLFVPTRRVVVAARIARHKGRAYRSAPLAKHLSYLKREGVSRDGEAGVPFDAASDKADDLGFARRCEEDRHHFRFIVSPEDAAELEDLKSFTRDLVRQMEADLGTRLDWVAVDHWNTDNPHVHLLLRGVDEAGADLVISRDYISAGLRSRAEDLVALELGPKPEHEIRNALEREVTAERWTRIDREIRFRADDLGQIDLRPAAKGPDDPELRRLMVGRLQHLRKMGLAVEAAPGEWSLGLEAERTLRDLGTRGDIIKTMHRAFASRGQDRGCDAFVVEPGGAGAPVIGRLVEKGLHNELTGEAYAVIDATDGRAYHVRFRGLEAFDHAPPEGGIVELRRFGGTDDPHPTLVLANRSDLDLQSQIAAPGATWLDHRLVERQRTPLALGGFGGEVREALEARVDHLAANGLAQRQGQRVVLQRDLLATLRRRELDAVGERLSIETGLPRHAAKTGEHVAGTYRRQLTLSSGRYAMIEGIGPDGGRGFQLVPWSREIEQKLGQHISGVARSGGGVDWTLGRKRGLGI</sequence>
<evidence type="ECO:0000313" key="2">
    <source>
        <dbReference type="EMBL" id="RLL62901.1"/>
    </source>
</evidence>